<evidence type="ECO:0000313" key="1">
    <source>
        <dbReference type="EMBL" id="UYV84328.1"/>
    </source>
</evidence>
<dbReference type="PANTHER" id="PTHR46060">
    <property type="entry name" value="MARINER MOS1 TRANSPOSASE-LIKE PROTEIN"/>
    <property type="match status" value="1"/>
</dbReference>
<keyword evidence="2" id="KW-1185">Reference proteome</keyword>
<dbReference type="InterPro" id="IPR052709">
    <property type="entry name" value="Transposase-MT_Hybrid"/>
</dbReference>
<dbReference type="PANTHER" id="PTHR46060:SF1">
    <property type="entry name" value="MARINER MOS1 TRANSPOSASE-LIKE PROTEIN"/>
    <property type="match status" value="1"/>
</dbReference>
<proteinExistence type="predicted"/>
<gene>
    <name evidence="1" type="ORF">LAZ67_X001856</name>
</gene>
<evidence type="ECO:0008006" key="3">
    <source>
        <dbReference type="Google" id="ProtNLM"/>
    </source>
</evidence>
<dbReference type="InterPro" id="IPR036397">
    <property type="entry name" value="RNaseH_sf"/>
</dbReference>
<protein>
    <recommendedName>
        <fullName evidence="3">Transposase</fullName>
    </recommendedName>
</protein>
<dbReference type="Gene3D" id="3.30.420.10">
    <property type="entry name" value="Ribonuclease H-like superfamily/Ribonuclease H"/>
    <property type="match status" value="1"/>
</dbReference>
<dbReference type="Proteomes" id="UP001235939">
    <property type="component" value="Chromosome X"/>
</dbReference>
<sequence>MAPVLSNSGRADQFSRWRSASRVSALADQDRRIRYQQLEKSVGIGSAATNTIINGKLKAAFNIITGEETWIYNFYPRTKRQSTPWCSSKSPPPKKVHRAQSVGKQMVAKQSRPRAQLRGVLLHRDNAGPHTSAQTLDFLANSGVQLVTLPPYSPDLAPWGIKFDTDDGALQAFINAVNSIPEDDWCKCFDNWFSRMKSCKGAKGEYFKKLLKF</sequence>
<accession>A0ABY6LWZ4</accession>
<dbReference type="EMBL" id="CP092886">
    <property type="protein sequence ID" value="UYV84328.1"/>
    <property type="molecule type" value="Genomic_DNA"/>
</dbReference>
<organism evidence="1 2">
    <name type="scientific">Cordylochernes scorpioides</name>
    <dbReference type="NCBI Taxonomy" id="51811"/>
    <lineage>
        <taxon>Eukaryota</taxon>
        <taxon>Metazoa</taxon>
        <taxon>Ecdysozoa</taxon>
        <taxon>Arthropoda</taxon>
        <taxon>Chelicerata</taxon>
        <taxon>Arachnida</taxon>
        <taxon>Pseudoscorpiones</taxon>
        <taxon>Cheliferoidea</taxon>
        <taxon>Chernetidae</taxon>
        <taxon>Cordylochernes</taxon>
    </lineage>
</organism>
<reference evidence="1 2" key="1">
    <citation type="submission" date="2022-03" db="EMBL/GenBank/DDBJ databases">
        <title>A chromosomal length assembly of Cordylochernes scorpioides.</title>
        <authorList>
            <person name="Zeh D."/>
            <person name="Zeh J."/>
        </authorList>
    </citation>
    <scope>NUCLEOTIDE SEQUENCE [LARGE SCALE GENOMIC DNA]</scope>
    <source>
        <strain evidence="1">IN4F17</strain>
        <tissue evidence="1">Whole Body</tissue>
    </source>
</reference>
<evidence type="ECO:0000313" key="2">
    <source>
        <dbReference type="Proteomes" id="UP001235939"/>
    </source>
</evidence>
<name>A0ABY6LWZ4_9ARAC</name>